<keyword evidence="4" id="KW-1185">Reference proteome</keyword>
<reference evidence="2" key="2">
    <citation type="submission" date="2015-08" db="EMBL/GenBank/DDBJ databases">
        <authorList>
            <person name="Babu N.S."/>
            <person name="Beckwith C.J."/>
            <person name="Beseler K.G."/>
            <person name="Brison A."/>
            <person name="Carone J.V."/>
            <person name="Caskin T.P."/>
            <person name="Diamond M."/>
            <person name="Durham M.E."/>
            <person name="Foxe J.M."/>
            <person name="Go M."/>
            <person name="Henderson B.A."/>
            <person name="Jones I.B."/>
            <person name="McGettigan J.A."/>
            <person name="Micheletti S.J."/>
            <person name="Nasrallah M.E."/>
            <person name="Ortiz D."/>
            <person name="Piller C.R."/>
            <person name="Privatt S.R."/>
            <person name="Schneider S.L."/>
            <person name="Sharp S."/>
            <person name="Smith T.C."/>
            <person name="Stanton J.D."/>
            <person name="Ullery H.E."/>
            <person name="Wilson R.J."/>
            <person name="Serrano M.G."/>
            <person name="Buck G."/>
            <person name="Lee V."/>
            <person name="Wang Y."/>
            <person name="Carvalho R."/>
            <person name="Voegtly L."/>
            <person name="Shi R."/>
            <person name="Duckworth R."/>
            <person name="Johnson A."/>
            <person name="Loviza R."/>
            <person name="Walstead R."/>
            <person name="Shah Z."/>
            <person name="Kiflezghi M."/>
            <person name="Wade K."/>
            <person name="Ball S.L."/>
            <person name="Bradley K.W."/>
            <person name="Asai D.J."/>
            <person name="Bowman C.A."/>
            <person name="Russell D.A."/>
            <person name="Pope W.H."/>
            <person name="Jacobs-Sera D."/>
            <person name="Hendrix R.W."/>
            <person name="Hatfull G.F."/>
        </authorList>
    </citation>
    <scope>NUCLEOTIDE SEQUENCE [LARGE SCALE GENOMIC DNA]</scope>
</reference>
<reference evidence="3 4" key="1">
    <citation type="submission" date="2014-11" db="EMBL/GenBank/DDBJ databases">
        <title>Comparative genomic analysis of Cryptosporidium hominis reveals occurrence of genetic recombination in virulent subtypes.</title>
        <authorList>
            <person name="Guo Y."/>
            <person name="Tang K."/>
            <person name="Frace M."/>
            <person name="Li N."/>
            <person name="Roellig D.M."/>
            <person name="Sammons S."/>
            <person name="Knipe K."/>
            <person name="Rowe L."/>
            <person name="Feng Y."/>
            <person name="Xiao L."/>
        </authorList>
    </citation>
    <scope>NUCLEOTIDE SEQUENCE [LARGE SCALE GENOMIC DNA]</scope>
    <source>
        <strain evidence="3">30976</strain>
    </source>
</reference>
<dbReference type="VEuPathDB" id="CryptoDB:ChTU502y2012_409g0495"/>
<feature type="compositionally biased region" description="Polar residues" evidence="1">
    <location>
        <begin position="990"/>
        <end position="1006"/>
    </location>
</feature>
<dbReference type="VEuPathDB" id="CryptoDB:Chro.80024"/>
<evidence type="ECO:0000313" key="2">
    <source>
        <dbReference type="EMBL" id="CUV07558.1"/>
    </source>
</evidence>
<feature type="compositionally biased region" description="Polar residues" evidence="1">
    <location>
        <begin position="1050"/>
        <end position="1061"/>
    </location>
</feature>
<sequence length="1061" mass="116928">MGETPDTGSSSKQYLGNELVLNSENQQWNIENTTGQDSGIHILKQGCSANSDSRTINKGCQIGLFGSNPCSYRGNYENVDNKQDICIKGGIDQNKQFEIVSSGYVTPRTEYVSQTPEVSSSGENYSFHSVQSPTGIGLSTTYLNYKASAQISEADLACRIYGGTVSNHNSNANSPIDPNITLTGLVHNTGEELKSPSVPRAVEQEYFYGSNTRRERVYSDYRAVTEKDVCLYNLEESTNHSAVIEVSEDGGVRGNNTGFGAGIGVGTLSETGNGVKSLPTNYHYSNYYCNSNSVQPCIEPSEGSSTYIYGVSDVNREVNYSYQPAFAEYVDYNAPKTGSYVNDGVRAKSCTEAIRENANSVGGIISYSQNTNNYTENHCNYYPIYGSSTPPSHLGPNHQTIQIAPLRGIDLNSENASQYQTEKINETYERFVHPSMPTAGRVSGVTGLPAPPTLATPPGLATPPSAPVLPGINGFHATIITNSLHDFTTYQVGAGQIDNADEHFARKRRRPGTVGNDRNFYIVDFICEIPVNIKTLFMKIVKESAEGSRILREFSLGSLAMRRSGSLTPTVIKCFFHSYRDGISRLQCKSKRHEGRPFLFVINETKLSRPWVFCPNIKCIKRAKSSGKLKGRIKVYEYCPGSDKMILSPRFLKCARGFLTSDYYFCATLCPQQKYADHESNFWGEDFTTGFGGNLIQETLTSETENGGSGLVLADYILFCNSRHQFVATFRRFSIGARPKTPPVKNSSYVNTSSPDEIFGDEAEICLVNIMTSVIRSLEGSNEPTIYTSTDKFIQEVSINPGGTTITQPNGYNRQIMQTINSRDYPFGNPSRGNNISIEPDETNFVGTNSESTLRRRAEGIVASSKWNESPNSSLSGAQSFQQLSDPSGGQYIYNSEDFIGVKKDERASIYVPSSSLEIEDPFSNKLETYSTGYTDEDSFSTFNDSGAQLSFSFDPQDALVVESSTNWVLDVLLNKTSENQTYTQNQIQNSQGLQSHQPRNFSNDLTPFDRSYDTSALKNQSNSTMSANQNPNIVGNLVTNNDGFDYENENISTGNDNNSY</sequence>
<protein>
    <submittedName>
        <fullName evidence="2">Uncharacterized protein</fullName>
    </submittedName>
</protein>
<evidence type="ECO:0000256" key="1">
    <source>
        <dbReference type="SAM" id="MobiDB-lite"/>
    </source>
</evidence>
<gene>
    <name evidence="2" type="ORF">CHUDEA8_140</name>
    <name evidence="3" type="ORF">GY17_00002756</name>
</gene>
<organism evidence="2">
    <name type="scientific">Cryptosporidium hominis</name>
    <dbReference type="NCBI Taxonomy" id="237895"/>
    <lineage>
        <taxon>Eukaryota</taxon>
        <taxon>Sar</taxon>
        <taxon>Alveolata</taxon>
        <taxon>Apicomplexa</taxon>
        <taxon>Conoidasida</taxon>
        <taxon>Coccidia</taxon>
        <taxon>Eucoccidiorida</taxon>
        <taxon>Eimeriorina</taxon>
        <taxon>Cryptosporidiidae</taxon>
        <taxon>Cryptosporidium</taxon>
    </lineage>
</organism>
<evidence type="ECO:0000313" key="4">
    <source>
        <dbReference type="Proteomes" id="UP001429100"/>
    </source>
</evidence>
<proteinExistence type="predicted"/>
<feature type="region of interest" description="Disordered" evidence="1">
    <location>
        <begin position="863"/>
        <end position="883"/>
    </location>
</feature>
<accession>A0A0S4TJJ0</accession>
<dbReference type="Proteomes" id="UP001429100">
    <property type="component" value="Unassembled WGS sequence"/>
</dbReference>
<reference evidence="3 4" key="3">
    <citation type="submission" date="2017-10" db="EMBL/GenBank/DDBJ databases">
        <title>Consistent, comparative and evidence-based genome annotation and re-annotation for the closely-related species, Cryptosporidium parvum, C. hominis and C. tyzzeri.</title>
        <authorList>
            <person name="Baptista R.P."/>
            <person name="Li Y."/>
            <person name="Sateriale A."/>
            <person name="Striepen B."/>
            <person name="Kissinger J.C."/>
        </authorList>
    </citation>
    <scope>NUCLEOTIDE SEQUENCE [LARGE SCALE GENOMIC DNA]</scope>
    <source>
        <strain evidence="3">30976</strain>
    </source>
</reference>
<dbReference type="AlphaFoldDB" id="A0A0S4TJJ0"/>
<dbReference type="EMBL" id="LN877954">
    <property type="protein sequence ID" value="CUV07558.1"/>
    <property type="molecule type" value="Genomic_DNA"/>
</dbReference>
<feature type="region of interest" description="Disordered" evidence="1">
    <location>
        <begin position="990"/>
        <end position="1061"/>
    </location>
</feature>
<evidence type="ECO:0000313" key="3">
    <source>
        <dbReference type="EMBL" id="PPS95431.1"/>
    </source>
</evidence>
<dbReference type="VEuPathDB" id="CryptoDB:CHUDEA8_140"/>
<dbReference type="EMBL" id="JTAI01000001">
    <property type="protein sequence ID" value="PPS95431.1"/>
    <property type="molecule type" value="Genomic_DNA"/>
</dbReference>
<name>A0A0S4TJJ0_CRYHO</name>
<feature type="compositionally biased region" description="Polar residues" evidence="1">
    <location>
        <begin position="865"/>
        <end position="883"/>
    </location>
</feature>
<feature type="compositionally biased region" description="Polar residues" evidence="1">
    <location>
        <begin position="1014"/>
        <end position="1043"/>
    </location>
</feature>
<dbReference type="VEuPathDB" id="CryptoDB:GY17_00002756"/>
<dbReference type="Proteomes" id="UP000199752">
    <property type="component" value="Chromosome 8"/>
</dbReference>